<reference evidence="3" key="1">
    <citation type="submission" date="2016-02" db="EMBL/GenBank/DDBJ databases">
        <title>Dietzia cinnamea strain CD11_5 genome sequencing and assembly.</title>
        <authorList>
            <person name="Kaur G."/>
            <person name="Nair G.R."/>
            <person name="Mayilraj S."/>
        </authorList>
    </citation>
    <scope>NUCLEOTIDE SEQUENCE [LARGE SCALE GENOMIC DNA]</scope>
    <source>
        <strain evidence="3">CD10_2</strain>
    </source>
</reference>
<keyword evidence="1" id="KW-0732">Signal</keyword>
<evidence type="ECO:0000256" key="1">
    <source>
        <dbReference type="SAM" id="SignalP"/>
    </source>
</evidence>
<dbReference type="EMBL" id="LSTU01000010">
    <property type="protein sequence ID" value="OAH56498.1"/>
    <property type="molecule type" value="Genomic_DNA"/>
</dbReference>
<dbReference type="InterPro" id="IPR025737">
    <property type="entry name" value="FApF"/>
</dbReference>
<dbReference type="AlphaFoldDB" id="A0AAP7KHV4"/>
<feature type="chain" id="PRO_5042899677" evidence="1">
    <location>
        <begin position="31"/>
        <end position="315"/>
    </location>
</feature>
<evidence type="ECO:0000313" key="2">
    <source>
        <dbReference type="EMBL" id="OAH56498.1"/>
    </source>
</evidence>
<sequence>MLRAPALLIGNRFPVFCAAATLLLNTSAQATEYNGTAYPLGLDTVLAGRMPPPGLTTFLYSSAYKATELKDANGHEQSGVEDFSISYEALAVCLDYVYSDYTLFGATLASRAAQPYISGQVSWYTNTPQGRVRYSGKSAGLANLAFTPLFMGWSSPRVHQMLGVDVYAPTGSYDKDRLFNAGTNVWSYSPWYSITANPIDELEISAKMLYMINENNRETDYRSGKEVNIDYHLGYSVNEHWQVGLSGYLYKQVSDDEQHGESVGENGNRGQVAAFGPVVKYQTAEFGVVLKWQHEALVENRAQGERIWLQAVLLF</sequence>
<evidence type="ECO:0000313" key="3">
    <source>
        <dbReference type="Proteomes" id="UP000077242"/>
    </source>
</evidence>
<name>A0AAP7KHV4_9PSED</name>
<dbReference type="Pfam" id="PF13557">
    <property type="entry name" value="Phenol_MetA_deg"/>
    <property type="match status" value="1"/>
</dbReference>
<proteinExistence type="predicted"/>
<organism evidence="2 3">
    <name type="scientific">Pseudomonas monteilii</name>
    <dbReference type="NCBI Taxonomy" id="76759"/>
    <lineage>
        <taxon>Bacteria</taxon>
        <taxon>Pseudomonadati</taxon>
        <taxon>Pseudomonadota</taxon>
        <taxon>Gammaproteobacteria</taxon>
        <taxon>Pseudomonadales</taxon>
        <taxon>Pseudomonadaceae</taxon>
        <taxon>Pseudomonas</taxon>
    </lineage>
</organism>
<comment type="caution">
    <text evidence="2">The sequence shown here is derived from an EMBL/GenBank/DDBJ whole genome shotgun (WGS) entry which is preliminary data.</text>
</comment>
<protein>
    <submittedName>
        <fullName evidence="2">Phenol degradation protein meta</fullName>
    </submittedName>
</protein>
<dbReference type="Proteomes" id="UP000077242">
    <property type="component" value="Unassembled WGS sequence"/>
</dbReference>
<gene>
    <name evidence="2" type="ORF">AYJ70_08215</name>
</gene>
<feature type="signal peptide" evidence="1">
    <location>
        <begin position="1"/>
        <end position="30"/>
    </location>
</feature>
<accession>A0AAP7KHV4</accession>